<evidence type="ECO:0000313" key="2">
    <source>
        <dbReference type="EMBL" id="KAF7552768.1"/>
    </source>
</evidence>
<dbReference type="EMBL" id="JAANBB010000055">
    <property type="protein sequence ID" value="KAF7552768.1"/>
    <property type="molecule type" value="Genomic_DNA"/>
</dbReference>
<name>A0A9P5LJ99_9HYPO</name>
<evidence type="ECO:0000259" key="1">
    <source>
        <dbReference type="Pfam" id="PF20183"/>
    </source>
</evidence>
<dbReference type="Pfam" id="PF20183">
    <property type="entry name" value="DUF6546"/>
    <property type="match status" value="1"/>
</dbReference>
<keyword evidence="3" id="KW-1185">Reference proteome</keyword>
<protein>
    <recommendedName>
        <fullName evidence="1">DUF6546 domain-containing protein</fullName>
    </recommendedName>
</protein>
<dbReference type="OrthoDB" id="4802432at2759"/>
<reference evidence="2" key="1">
    <citation type="submission" date="2020-03" db="EMBL/GenBank/DDBJ databases">
        <title>Draft Genome Sequence of Cylindrodendrum hubeiense.</title>
        <authorList>
            <person name="Buettner E."/>
            <person name="Kellner H."/>
        </authorList>
    </citation>
    <scope>NUCLEOTIDE SEQUENCE</scope>
    <source>
        <strain evidence="2">IHI 201604</strain>
    </source>
</reference>
<feature type="domain" description="DUF6546" evidence="1">
    <location>
        <begin position="307"/>
        <end position="475"/>
    </location>
</feature>
<dbReference type="Proteomes" id="UP000722485">
    <property type="component" value="Unassembled WGS sequence"/>
</dbReference>
<dbReference type="InterPro" id="IPR046676">
    <property type="entry name" value="DUF6546"/>
</dbReference>
<organism evidence="2 3">
    <name type="scientific">Cylindrodendrum hubeiense</name>
    <dbReference type="NCBI Taxonomy" id="595255"/>
    <lineage>
        <taxon>Eukaryota</taxon>
        <taxon>Fungi</taxon>
        <taxon>Dikarya</taxon>
        <taxon>Ascomycota</taxon>
        <taxon>Pezizomycotina</taxon>
        <taxon>Sordariomycetes</taxon>
        <taxon>Hypocreomycetidae</taxon>
        <taxon>Hypocreales</taxon>
        <taxon>Nectriaceae</taxon>
        <taxon>Cylindrodendrum</taxon>
    </lineage>
</organism>
<proteinExistence type="predicted"/>
<sequence length="506" mass="57747">MSIVGFISGRANRISRRLQENRTHSRIEVESDDIDAADDAKLEMSRDRTSWDCLPPEIRNEILGLLPVLGGRCSLLATVSRAWQSIIEPRNFAEISLTVPRLADLNSQAILFRKRSHIRYIWFRVELKHYDCSQCANTDRDRWGLDNIDNQFIADAFESLFTTLSAWEPRGDLVLDISVYSPSDNQHWFKYLSFCSDTDLGECPSRRGHEQGTTPINDPAHGWVAGQQFLAPEYLAIEQTFDEIMGEGPFDDEEPEMQWWRGLPLVPVVGVVLLRQQTRRRWKPVALANMLTRFPNMKELCYEPWREVPNPAVSRKLAHASLHFTTLSTSFMADASYFFAARQDSWTWDKLTFLTLTSRVLTDDADTLDINNMLRDAAAAALKMPRLDTMELWNGRRGVAMLFRYQRALDGQSVIITVRGTSELALGIATTQAWDVAAHRHCHGGVVVQTSSIDPDAIQCHGDAIRQLGLSTEVARPVSLRQILSEHRFRAWDHHHHHHHAEDLVQ</sequence>
<gene>
    <name evidence="2" type="ORF">G7Z17_g4091</name>
</gene>
<evidence type="ECO:0000313" key="3">
    <source>
        <dbReference type="Proteomes" id="UP000722485"/>
    </source>
</evidence>
<accession>A0A9P5LJ99</accession>
<comment type="caution">
    <text evidence="2">The sequence shown here is derived from an EMBL/GenBank/DDBJ whole genome shotgun (WGS) entry which is preliminary data.</text>
</comment>
<dbReference type="AlphaFoldDB" id="A0A9P5LJ99"/>